<dbReference type="InterPro" id="IPR009343">
    <property type="entry name" value="DUF1002"/>
</dbReference>
<reference evidence="2 3" key="1">
    <citation type="submission" date="2018-07" db="EMBL/GenBank/DDBJ databases">
        <title>Anaerosacharophilus polymeroproducens gen. nov. sp. nov., an anaerobic bacterium isolated from salt field.</title>
        <authorList>
            <person name="Kim W."/>
            <person name="Yang S.-H."/>
            <person name="Oh J."/>
            <person name="Lee J.-H."/>
            <person name="Kwon K.K."/>
        </authorList>
    </citation>
    <scope>NUCLEOTIDE SEQUENCE [LARGE SCALE GENOMIC DNA]</scope>
    <source>
        <strain evidence="2 3">MCWD5</strain>
    </source>
</reference>
<gene>
    <name evidence="2" type="ORF">DWV06_00680</name>
</gene>
<dbReference type="Proteomes" id="UP000255036">
    <property type="component" value="Unassembled WGS sequence"/>
</dbReference>
<dbReference type="AlphaFoldDB" id="A0A371B095"/>
<name>A0A371B095_9FIRM</name>
<evidence type="ECO:0000313" key="2">
    <source>
        <dbReference type="EMBL" id="RDU25150.1"/>
    </source>
</evidence>
<evidence type="ECO:0000256" key="1">
    <source>
        <dbReference type="SAM" id="Coils"/>
    </source>
</evidence>
<accession>A0A371B095</accession>
<sequence>MLLMCGTTAFADAPDVTIKKDDKPYLALGKDLTEEQKDKVLSLMGLTDTDLKNYDVVYVTNKEEYDYLGSYLDSSVIGDKALSSVLVVQREAGNGIKVTTKNISYCTTGMYRNALITAGITDADIIVAGPFKLSGTAALVGATKAYEEMTGENISKSNVDAATNELVVTGELAETVGDNEKAEELIAYVKQAVAANKDISKDEILEAIDEGSKTLDIELTEDDKAQIVSLMDKINQLDIDVDALKEQAKSLYDKLGDLNLDTDKLKESMGGTLSKVFTAIVEFIKGLFD</sequence>
<keyword evidence="3" id="KW-1185">Reference proteome</keyword>
<protein>
    <submittedName>
        <fullName evidence="2">DUF1002 domain-containing protein</fullName>
    </submittedName>
</protein>
<dbReference type="EMBL" id="QRCT01000007">
    <property type="protein sequence ID" value="RDU25150.1"/>
    <property type="molecule type" value="Genomic_DNA"/>
</dbReference>
<dbReference type="Pfam" id="PF06207">
    <property type="entry name" value="DUF1002"/>
    <property type="match status" value="1"/>
</dbReference>
<keyword evidence="1" id="KW-0175">Coiled coil</keyword>
<dbReference type="OrthoDB" id="9810153at2"/>
<organism evidence="2 3">
    <name type="scientific">Anaerosacchariphilus polymeriproducens</name>
    <dbReference type="NCBI Taxonomy" id="1812858"/>
    <lineage>
        <taxon>Bacteria</taxon>
        <taxon>Bacillati</taxon>
        <taxon>Bacillota</taxon>
        <taxon>Clostridia</taxon>
        <taxon>Lachnospirales</taxon>
        <taxon>Lachnospiraceae</taxon>
        <taxon>Anaerosacchariphilus</taxon>
    </lineage>
</organism>
<comment type="caution">
    <text evidence="2">The sequence shown here is derived from an EMBL/GenBank/DDBJ whole genome shotgun (WGS) entry which is preliminary data.</text>
</comment>
<feature type="coiled-coil region" evidence="1">
    <location>
        <begin position="227"/>
        <end position="261"/>
    </location>
</feature>
<proteinExistence type="predicted"/>
<evidence type="ECO:0000313" key="3">
    <source>
        <dbReference type="Proteomes" id="UP000255036"/>
    </source>
</evidence>